<dbReference type="HOGENOM" id="CLU_3042041_0_0_9"/>
<organism evidence="2 3">
    <name type="scientific">[Clostridium] leptum DSM 753</name>
    <dbReference type="NCBI Taxonomy" id="428125"/>
    <lineage>
        <taxon>Bacteria</taxon>
        <taxon>Bacillati</taxon>
        <taxon>Bacillota</taxon>
        <taxon>Clostridia</taxon>
        <taxon>Eubacteriales</taxon>
        <taxon>Oscillospiraceae</taxon>
        <taxon>Oscillospiraceae incertae sedis</taxon>
    </lineage>
</organism>
<keyword evidence="1" id="KW-0812">Transmembrane</keyword>
<accession>A7VWA5</accession>
<dbReference type="Proteomes" id="UP000003490">
    <property type="component" value="Unassembled WGS sequence"/>
</dbReference>
<protein>
    <submittedName>
        <fullName evidence="2">Uncharacterized protein</fullName>
    </submittedName>
</protein>
<sequence length="54" mass="6046">MNFSILECSTPKASGVLCALVIMELSFGAFFQQDGRYQSQTKKPYPAVRPDRAF</sequence>
<reference evidence="2 3" key="1">
    <citation type="submission" date="2007-08" db="EMBL/GenBank/DDBJ databases">
        <title>Draft genome sequence of Clostridium leptum (DSM 753).</title>
        <authorList>
            <person name="Sudarsanam P."/>
            <person name="Ley R."/>
            <person name="Guruge J."/>
            <person name="Turnbaugh P.J."/>
            <person name="Mahowald M."/>
            <person name="Liep D."/>
            <person name="Gordon J."/>
        </authorList>
    </citation>
    <scope>NUCLEOTIDE SEQUENCE [LARGE SCALE GENOMIC DNA]</scope>
    <source>
        <strain evidence="2 3">DSM 753</strain>
    </source>
</reference>
<evidence type="ECO:0000256" key="1">
    <source>
        <dbReference type="SAM" id="Phobius"/>
    </source>
</evidence>
<proteinExistence type="predicted"/>
<comment type="caution">
    <text evidence="2">The sequence shown here is derived from an EMBL/GenBank/DDBJ whole genome shotgun (WGS) entry which is preliminary data.</text>
</comment>
<keyword evidence="1" id="KW-1133">Transmembrane helix</keyword>
<dbReference type="EMBL" id="ABCB02000020">
    <property type="protein sequence ID" value="EDO60052.1"/>
    <property type="molecule type" value="Genomic_DNA"/>
</dbReference>
<keyword evidence="1" id="KW-0472">Membrane</keyword>
<reference evidence="2 3" key="2">
    <citation type="submission" date="2007-08" db="EMBL/GenBank/DDBJ databases">
        <authorList>
            <person name="Fulton L."/>
            <person name="Clifton S."/>
            <person name="Fulton B."/>
            <person name="Xu J."/>
            <person name="Minx P."/>
            <person name="Pepin K.H."/>
            <person name="Johnson M."/>
            <person name="Thiruvilangam P."/>
            <person name="Bhonagiri V."/>
            <person name="Nash W.E."/>
            <person name="Wang C."/>
            <person name="Mardis E.R."/>
            <person name="Wilson R.K."/>
        </authorList>
    </citation>
    <scope>NUCLEOTIDE SEQUENCE [LARGE SCALE GENOMIC DNA]</scope>
    <source>
        <strain evidence="2 3">DSM 753</strain>
    </source>
</reference>
<dbReference type="AlphaFoldDB" id="A7VWA5"/>
<gene>
    <name evidence="2" type="ORF">CLOLEP_02869</name>
</gene>
<name>A7VWA5_9FIRM</name>
<evidence type="ECO:0000313" key="3">
    <source>
        <dbReference type="Proteomes" id="UP000003490"/>
    </source>
</evidence>
<feature type="transmembrane region" description="Helical" evidence="1">
    <location>
        <begin position="12"/>
        <end position="31"/>
    </location>
</feature>
<evidence type="ECO:0000313" key="2">
    <source>
        <dbReference type="EMBL" id="EDO60052.1"/>
    </source>
</evidence>